<dbReference type="Pfam" id="PF00106">
    <property type="entry name" value="adh_short"/>
    <property type="match status" value="1"/>
</dbReference>
<sequence>MTSMLSFFGRQLFITPKPADLGSNNLEGQVGLCTGSNTGLGYAASMQLLELGLSKLILAVRSQQRGDEARDKLAALYPRAEIEVSIIDMASYDSIAAFVKRCAALPRLDFAILNAGVVKSKYEQNPTTGHEETIQINVLSTALLASLLAPVLASKASRAPGKITVVGSEVAEWASFKERCRSPILPQFDDAKRFDSTERYYVSKLLLDYYIIEAAKRLDSSKVILNVANPGLCNGSELHRDVTGAAGRAMSGFKRLLGRTCEVGARPLVKAAVVEGQASHGKYYSDNAVTHMAPLTRGTTGQKLGEQVYREIMSELRAYGAEAAIKNAAV</sequence>
<dbReference type="InterPro" id="IPR036291">
    <property type="entry name" value="NAD(P)-bd_dom_sf"/>
</dbReference>
<dbReference type="GO" id="GO:0016491">
    <property type="term" value="F:oxidoreductase activity"/>
    <property type="evidence" value="ECO:0007669"/>
    <property type="project" value="UniProtKB-KW"/>
</dbReference>
<dbReference type="Gene3D" id="3.40.50.720">
    <property type="entry name" value="NAD(P)-binding Rossmann-like Domain"/>
    <property type="match status" value="1"/>
</dbReference>
<dbReference type="EMBL" id="CP051139">
    <property type="protein sequence ID" value="QIW96003.1"/>
    <property type="molecule type" value="Genomic_DNA"/>
</dbReference>
<evidence type="ECO:0000256" key="1">
    <source>
        <dbReference type="ARBA" id="ARBA00023002"/>
    </source>
</evidence>
<dbReference type="PANTHER" id="PTHR43157:SF35">
    <property type="entry name" value="DEHYDROGENASE_REDUCTASE FAMILY PROTEIN, PUTATIVE-RELATED"/>
    <property type="match status" value="1"/>
</dbReference>
<dbReference type="AlphaFoldDB" id="A0A6H0XMQ2"/>
<dbReference type="Proteomes" id="UP000503462">
    <property type="component" value="Chromosome 1"/>
</dbReference>
<keyword evidence="1" id="KW-0560">Oxidoreductase</keyword>
<dbReference type="OrthoDB" id="542013at2759"/>
<proteinExistence type="predicted"/>
<dbReference type="SUPFAM" id="SSF51735">
    <property type="entry name" value="NAD(P)-binding Rossmann-fold domains"/>
    <property type="match status" value="1"/>
</dbReference>
<evidence type="ECO:0000313" key="2">
    <source>
        <dbReference type="EMBL" id="QIW96003.1"/>
    </source>
</evidence>
<keyword evidence="3" id="KW-1185">Reference proteome</keyword>
<dbReference type="PANTHER" id="PTHR43157">
    <property type="entry name" value="PHOSPHATIDYLINOSITOL-GLYCAN BIOSYNTHESIS CLASS F PROTEIN-RELATED"/>
    <property type="match status" value="1"/>
</dbReference>
<dbReference type="InterPro" id="IPR002347">
    <property type="entry name" value="SDR_fam"/>
</dbReference>
<gene>
    <name evidence="2" type="ORF">AMS68_001521</name>
</gene>
<name>A0A6H0XMQ2_9PEZI</name>
<evidence type="ECO:0000313" key="3">
    <source>
        <dbReference type="Proteomes" id="UP000503462"/>
    </source>
</evidence>
<accession>A0A6H0XMQ2</accession>
<organism evidence="2 3">
    <name type="scientific">Peltaster fructicola</name>
    <dbReference type="NCBI Taxonomy" id="286661"/>
    <lineage>
        <taxon>Eukaryota</taxon>
        <taxon>Fungi</taxon>
        <taxon>Dikarya</taxon>
        <taxon>Ascomycota</taxon>
        <taxon>Pezizomycotina</taxon>
        <taxon>Dothideomycetes</taxon>
        <taxon>Dothideomycetes incertae sedis</taxon>
        <taxon>Peltaster</taxon>
    </lineage>
</organism>
<reference evidence="2 3" key="1">
    <citation type="journal article" date="2016" name="Sci. Rep.">
        <title>Peltaster fructicola genome reveals evolution from an invasive phytopathogen to an ectophytic parasite.</title>
        <authorList>
            <person name="Xu C."/>
            <person name="Chen H."/>
            <person name="Gleason M.L."/>
            <person name="Xu J.R."/>
            <person name="Liu H."/>
            <person name="Zhang R."/>
            <person name="Sun G."/>
        </authorList>
    </citation>
    <scope>NUCLEOTIDE SEQUENCE [LARGE SCALE GENOMIC DNA]</scope>
    <source>
        <strain evidence="2 3">LNHT1506</strain>
    </source>
</reference>
<protein>
    <recommendedName>
        <fullName evidence="4">Ketoreductase (KR) domain-containing protein</fullName>
    </recommendedName>
</protein>
<evidence type="ECO:0008006" key="4">
    <source>
        <dbReference type="Google" id="ProtNLM"/>
    </source>
</evidence>